<comment type="similarity">
    <text evidence="1">Belongs to the UPF0398 family.</text>
</comment>
<dbReference type="EMBL" id="FIGJ01000041">
    <property type="protein sequence ID" value="CYV09557.1"/>
    <property type="molecule type" value="Genomic_DNA"/>
</dbReference>
<dbReference type="HAMAP" id="MF_01575">
    <property type="entry name" value="UPF0398"/>
    <property type="match status" value="1"/>
</dbReference>
<dbReference type="PANTHER" id="PTHR38440:SF1">
    <property type="entry name" value="UPF0398 PROTEIN SPR0331"/>
    <property type="match status" value="1"/>
</dbReference>
<name>A0A116LT42_STRSU</name>
<dbReference type="Pfam" id="PF06908">
    <property type="entry name" value="YpsA"/>
    <property type="match status" value="1"/>
</dbReference>
<dbReference type="PIRSF" id="PIRSF021290">
    <property type="entry name" value="DUF1273"/>
    <property type="match status" value="1"/>
</dbReference>
<sequence>MDTKSLLVTGYRHTDLGIFSEKDPRLHIIKSAIRKNFIRFLEEGVSWFILTGQLGFEYWSLEVLEDLRAEGYQLSIATIFPFENHGEQWNEANQAKLARFKQVDFVKYAYPRYENPGQFRDYNQFLLDNTTGCYLFYDSENETNLKYLYHMVLKKEGYNRKTLTFEELNEEAENFGKFSK</sequence>
<gene>
    <name evidence="2" type="primary">ypsA</name>
    <name evidence="2" type="ORF">ERS132394_02267</name>
</gene>
<dbReference type="SUPFAM" id="SSF102405">
    <property type="entry name" value="MCP/YpsA-like"/>
    <property type="match status" value="1"/>
</dbReference>
<dbReference type="RefSeq" id="WP_044673834.1">
    <property type="nucleotide sequence ID" value="NZ_CEFF01000201.1"/>
</dbReference>
<proteinExistence type="inferred from homology"/>
<accession>A0A116LT42</accession>
<dbReference type="AlphaFoldDB" id="A0A116LT42"/>
<dbReference type="Gene3D" id="3.40.50.450">
    <property type="match status" value="1"/>
</dbReference>
<evidence type="ECO:0000256" key="1">
    <source>
        <dbReference type="HAMAP-Rule" id="MF_01575"/>
    </source>
</evidence>
<dbReference type="PANTHER" id="PTHR38440">
    <property type="entry name" value="UPF0398 PROTEIN YPSA"/>
    <property type="match status" value="1"/>
</dbReference>
<dbReference type="InterPro" id="IPR010697">
    <property type="entry name" value="YspA"/>
</dbReference>
<reference evidence="2 3" key="1">
    <citation type="submission" date="2016-02" db="EMBL/GenBank/DDBJ databases">
        <authorList>
            <consortium name="Pathogen Informatics"/>
        </authorList>
    </citation>
    <scope>NUCLEOTIDE SEQUENCE [LARGE SCALE GENOMIC DNA]</scope>
    <source>
        <strain evidence="2 3">LSS32</strain>
    </source>
</reference>
<evidence type="ECO:0000313" key="3">
    <source>
        <dbReference type="Proteomes" id="UP000072618"/>
    </source>
</evidence>
<dbReference type="Proteomes" id="UP000072618">
    <property type="component" value="Unassembled WGS sequence"/>
</dbReference>
<dbReference type="NCBIfam" id="NF010181">
    <property type="entry name" value="PRK13660.1"/>
    <property type="match status" value="1"/>
</dbReference>
<protein>
    <recommendedName>
        <fullName evidence="1">UPF0398 protein ERS132394_02267</fullName>
    </recommendedName>
</protein>
<organism evidence="2 3">
    <name type="scientific">Streptococcus suis</name>
    <dbReference type="NCBI Taxonomy" id="1307"/>
    <lineage>
        <taxon>Bacteria</taxon>
        <taxon>Bacillati</taxon>
        <taxon>Bacillota</taxon>
        <taxon>Bacilli</taxon>
        <taxon>Lactobacillales</taxon>
        <taxon>Streptococcaceae</taxon>
        <taxon>Streptococcus</taxon>
    </lineage>
</organism>
<evidence type="ECO:0000313" key="2">
    <source>
        <dbReference type="EMBL" id="CYV09557.1"/>
    </source>
</evidence>